<reference evidence="1" key="1">
    <citation type="submission" date="2021-12" db="EMBL/GenBank/DDBJ databases">
        <authorList>
            <person name="King R."/>
        </authorList>
    </citation>
    <scope>NUCLEOTIDE SEQUENCE</scope>
</reference>
<evidence type="ECO:0000313" key="2">
    <source>
        <dbReference type="Proteomes" id="UP001154114"/>
    </source>
</evidence>
<proteinExistence type="predicted"/>
<name>A0A9P0BTU5_CHRIL</name>
<dbReference type="Proteomes" id="UP001154114">
    <property type="component" value="Chromosome 2"/>
</dbReference>
<dbReference type="EMBL" id="LR824005">
    <property type="protein sequence ID" value="CAH0592809.1"/>
    <property type="molecule type" value="Genomic_DNA"/>
</dbReference>
<organism evidence="1 2">
    <name type="scientific">Chrysodeixis includens</name>
    <name type="common">Soybean looper</name>
    <name type="synonym">Pseudoplusia includens</name>
    <dbReference type="NCBI Taxonomy" id="689277"/>
    <lineage>
        <taxon>Eukaryota</taxon>
        <taxon>Metazoa</taxon>
        <taxon>Ecdysozoa</taxon>
        <taxon>Arthropoda</taxon>
        <taxon>Hexapoda</taxon>
        <taxon>Insecta</taxon>
        <taxon>Pterygota</taxon>
        <taxon>Neoptera</taxon>
        <taxon>Endopterygota</taxon>
        <taxon>Lepidoptera</taxon>
        <taxon>Glossata</taxon>
        <taxon>Ditrysia</taxon>
        <taxon>Noctuoidea</taxon>
        <taxon>Noctuidae</taxon>
        <taxon>Plusiinae</taxon>
        <taxon>Chrysodeixis</taxon>
    </lineage>
</organism>
<protein>
    <submittedName>
        <fullName evidence="1">Uncharacterized protein</fullName>
    </submittedName>
</protein>
<dbReference type="OrthoDB" id="7477040at2759"/>
<evidence type="ECO:0000313" key="1">
    <source>
        <dbReference type="EMBL" id="CAH0592809.1"/>
    </source>
</evidence>
<gene>
    <name evidence="1" type="ORF">CINC_LOCUS5952</name>
</gene>
<keyword evidence="2" id="KW-1185">Reference proteome</keyword>
<dbReference type="AlphaFoldDB" id="A0A9P0BTU5"/>
<sequence>MFAKDIYTEGSMTEAVEGGAALAWRVLATLEGGSLLLASSALLVYSVRNKIARETRTGKDIQRVLVTNTTNLLGRELKTKLEERGCIVETLDEENRFKATIVDAVVIVGAEPKTDGLDGMASFVTEDVYDNLKLLESLSGRVRSGGCVAWACAGDAAGAFSSAGAAFDTVLRASLTHVAKLSQCEPIWVGRCEGAERAAQRVVDALLTRHHSTQNSRYSVRNAAHRVGECLCRWLKIIT</sequence>
<accession>A0A9P0BTU5</accession>